<dbReference type="GO" id="GO:0005737">
    <property type="term" value="C:cytoplasm"/>
    <property type="evidence" value="ECO:0007669"/>
    <property type="project" value="UniProtKB-ARBA"/>
</dbReference>
<dbReference type="InterPro" id="IPR019528">
    <property type="entry name" value="PACT_domain"/>
</dbReference>
<dbReference type="STRING" id="675824.A0A1E3QGQ4"/>
<feature type="domain" description="Centrosomin N-terminal motif 1" evidence="8">
    <location>
        <begin position="164"/>
        <end position="236"/>
    </location>
</feature>
<evidence type="ECO:0000313" key="10">
    <source>
        <dbReference type="EMBL" id="ODQ76788.1"/>
    </source>
</evidence>
<dbReference type="InterPro" id="IPR012943">
    <property type="entry name" value="Cnn_1N"/>
</dbReference>
<dbReference type="Pfam" id="PF07989">
    <property type="entry name" value="Cnn_1N"/>
    <property type="match status" value="1"/>
</dbReference>
<dbReference type="Gene3D" id="1.10.287.1490">
    <property type="match status" value="1"/>
</dbReference>
<feature type="coiled-coil region" evidence="6">
    <location>
        <begin position="268"/>
        <end position="700"/>
    </location>
</feature>
<evidence type="ECO:0000256" key="5">
    <source>
        <dbReference type="ARBA" id="ARBA00023212"/>
    </source>
</evidence>
<evidence type="ECO:0000256" key="4">
    <source>
        <dbReference type="ARBA" id="ARBA00023054"/>
    </source>
</evidence>
<sequence length="851" mass="97209">MSTRSVDATDSDHGKLNNIENHFFGDREASFVAPDGYGPKRTTTAQPNAIATNERQQRTPANRHIFKDLTNQSSSASRREFTPLLQSAVRNNSMKKVASVGMPQEPDIIAKSPGLPANGDDDGDFSTSMEGLTRASIRHAVQLESENSTPIPRRGVPGADNMLTLREQEKAIDEMQKENFGLKLRIFFLMQQLKATTPEALSGTLQQNVEMKAEQVAMKTELTKLKKQLTESESKVAQLTANIAADLSAQEVLTDDEKVRLEQLLMDNKKTNDELFDARIEIQNLQQEMDEYRAQLEESDGEHAEVEELKATIEQLEEKVDRLKEESQSLREELDAKDRQLEQTFQELKDADLQIQELQETIDYLHSADKGQMTSDKSNVDMTEEKRKYKEEVEEMELRLEELATELQKAQADAADSKNRADRATSDFQELLNGGHDDPLDLLHLDRLKSEVKSLVAKNDLLEEELKQIRDSRESEKAYRAEIDNANQQIESLKLTVNQLKSVNEFGVDKPNMQELKQSHTKAVSLEKRVRDQDAEIAELTLKLKESESEGTSRTTAENEMLKAYQMQIDDEAELKEDAQRKADTLSKKNISLNKQMQVLQRELREKDTELSALQSQLKANAAKSFKNDRDKIKAQLKASQIELETFKEKATFLQNDLHSAIKKLEHERDDILDKHHATKKELEANKISFKMKLETLSSRSSKKDQALQALVHSQNQVFTLEREISKLAKQHKGELKGLAMQIQYLRAKGDRERGFRADSAFLKKFFLLQISSFESCNKASLYMLEQMGIYPEKKYHNKRPTLKAVAHMMIAAIRMRNLRNGWMVQQKTKGVLAMSLQNLKCERNIHEFRS</sequence>
<evidence type="ECO:0000259" key="9">
    <source>
        <dbReference type="Pfam" id="PF10495"/>
    </source>
</evidence>
<feature type="coiled-coil region" evidence="6">
    <location>
        <begin position="165"/>
        <end position="242"/>
    </location>
</feature>
<keyword evidence="2" id="KW-0963">Cytoplasm</keyword>
<comment type="subcellular location">
    <subcellularLocation>
        <location evidence="1">Cytoplasm</location>
        <location evidence="1">Cytoskeleton</location>
        <location evidence="1">Microtubule organizing center</location>
    </subcellularLocation>
</comment>
<feature type="domain" description="Pericentrin/AKAP-450 centrosomal targeting" evidence="9">
    <location>
        <begin position="751"/>
        <end position="823"/>
    </location>
</feature>
<accession>A0A1E3QGQ4</accession>
<evidence type="ECO:0000313" key="11">
    <source>
        <dbReference type="Proteomes" id="UP000094385"/>
    </source>
</evidence>
<evidence type="ECO:0008006" key="12">
    <source>
        <dbReference type="Google" id="ProtNLM"/>
    </source>
</evidence>
<dbReference type="Proteomes" id="UP000094385">
    <property type="component" value="Unassembled WGS sequence"/>
</dbReference>
<feature type="region of interest" description="Disordered" evidence="7">
    <location>
        <begin position="1"/>
        <end position="21"/>
    </location>
</feature>
<keyword evidence="3" id="KW-0597">Phosphoprotein</keyword>
<keyword evidence="11" id="KW-1185">Reference proteome</keyword>
<evidence type="ECO:0000256" key="3">
    <source>
        <dbReference type="ARBA" id="ARBA00022553"/>
    </source>
</evidence>
<dbReference type="OrthoDB" id="4086665at2759"/>
<evidence type="ECO:0000259" key="8">
    <source>
        <dbReference type="Pfam" id="PF07989"/>
    </source>
</evidence>
<organism evidence="10 11">
    <name type="scientific">Lipomyces starkeyi NRRL Y-11557</name>
    <dbReference type="NCBI Taxonomy" id="675824"/>
    <lineage>
        <taxon>Eukaryota</taxon>
        <taxon>Fungi</taxon>
        <taxon>Dikarya</taxon>
        <taxon>Ascomycota</taxon>
        <taxon>Saccharomycotina</taxon>
        <taxon>Lipomycetes</taxon>
        <taxon>Lipomycetales</taxon>
        <taxon>Lipomycetaceae</taxon>
        <taxon>Lipomyces</taxon>
    </lineage>
</organism>
<evidence type="ECO:0000256" key="6">
    <source>
        <dbReference type="SAM" id="Coils"/>
    </source>
</evidence>
<evidence type="ECO:0000256" key="7">
    <source>
        <dbReference type="SAM" id="MobiDB-lite"/>
    </source>
</evidence>
<keyword evidence="4 6" id="KW-0175">Coiled coil</keyword>
<dbReference type="Pfam" id="PF10495">
    <property type="entry name" value="PACT_coil_coil"/>
    <property type="match status" value="1"/>
</dbReference>
<gene>
    <name evidence="10" type="ORF">LIPSTDRAFT_143331</name>
</gene>
<evidence type="ECO:0000256" key="2">
    <source>
        <dbReference type="ARBA" id="ARBA00022490"/>
    </source>
</evidence>
<reference evidence="10 11" key="1">
    <citation type="journal article" date="2016" name="Proc. Natl. Acad. Sci. U.S.A.">
        <title>Comparative genomics of biotechnologically important yeasts.</title>
        <authorList>
            <person name="Riley R."/>
            <person name="Haridas S."/>
            <person name="Wolfe K.H."/>
            <person name="Lopes M.R."/>
            <person name="Hittinger C.T."/>
            <person name="Goeker M."/>
            <person name="Salamov A.A."/>
            <person name="Wisecaver J.H."/>
            <person name="Long T.M."/>
            <person name="Calvey C.H."/>
            <person name="Aerts A.L."/>
            <person name="Barry K.W."/>
            <person name="Choi C."/>
            <person name="Clum A."/>
            <person name="Coughlan A.Y."/>
            <person name="Deshpande S."/>
            <person name="Douglass A.P."/>
            <person name="Hanson S.J."/>
            <person name="Klenk H.-P."/>
            <person name="LaButti K.M."/>
            <person name="Lapidus A."/>
            <person name="Lindquist E.A."/>
            <person name="Lipzen A.M."/>
            <person name="Meier-Kolthoff J.P."/>
            <person name="Ohm R.A."/>
            <person name="Otillar R.P."/>
            <person name="Pangilinan J.L."/>
            <person name="Peng Y."/>
            <person name="Rokas A."/>
            <person name="Rosa C.A."/>
            <person name="Scheuner C."/>
            <person name="Sibirny A.A."/>
            <person name="Slot J.C."/>
            <person name="Stielow J.B."/>
            <person name="Sun H."/>
            <person name="Kurtzman C.P."/>
            <person name="Blackwell M."/>
            <person name="Grigoriev I.V."/>
            <person name="Jeffries T.W."/>
        </authorList>
    </citation>
    <scope>NUCLEOTIDE SEQUENCE [LARGE SCALE GENOMIC DNA]</scope>
    <source>
        <strain evidence="10 11">NRRL Y-11557</strain>
    </source>
</reference>
<protein>
    <recommendedName>
        <fullName evidence="12">Centrosomin N-terminal motif 1 domain-containing protein</fullName>
    </recommendedName>
</protein>
<dbReference type="GO" id="GO:0005815">
    <property type="term" value="C:microtubule organizing center"/>
    <property type="evidence" value="ECO:0007669"/>
    <property type="project" value="UniProtKB-SubCell"/>
</dbReference>
<name>A0A1E3QGQ4_LIPST</name>
<dbReference type="EMBL" id="KV454289">
    <property type="protein sequence ID" value="ODQ76788.1"/>
    <property type="molecule type" value="Genomic_DNA"/>
</dbReference>
<evidence type="ECO:0000256" key="1">
    <source>
        <dbReference type="ARBA" id="ARBA00004267"/>
    </source>
</evidence>
<proteinExistence type="predicted"/>
<keyword evidence="5" id="KW-0206">Cytoskeleton</keyword>
<dbReference type="AlphaFoldDB" id="A0A1E3QGQ4"/>